<organism evidence="2">
    <name type="scientific">Limosilactobacillus reuteri</name>
    <name type="common">Lactobacillus reuteri</name>
    <dbReference type="NCBI Taxonomy" id="1598"/>
    <lineage>
        <taxon>Bacteria</taxon>
        <taxon>Bacillati</taxon>
        <taxon>Bacillota</taxon>
        <taxon>Bacilli</taxon>
        <taxon>Lactobacillales</taxon>
        <taxon>Lactobacillaceae</taxon>
        <taxon>Limosilactobacillus</taxon>
    </lineage>
</organism>
<proteinExistence type="predicted"/>
<reference evidence="2" key="1">
    <citation type="submission" date="2015-10" db="EMBL/GenBank/DDBJ databases">
        <authorList>
            <person name="Gilbert D.G."/>
        </authorList>
    </citation>
    <scope>NUCLEOTIDE SEQUENCE</scope>
    <source>
        <strain evidence="2">3c6</strain>
    </source>
</reference>
<evidence type="ECO:0000313" key="2">
    <source>
        <dbReference type="EMBL" id="CUR39578.1"/>
    </source>
</evidence>
<protein>
    <submittedName>
        <fullName evidence="2">Uncharacterized protein</fullName>
    </submittedName>
</protein>
<name>A0A0U5F551_LIMRT</name>
<sequence>MGNLKLVEKNDNKQDSSSDKLHDNFSDILDQSLKEDYEVLEFLKDK</sequence>
<gene>
    <name evidence="2" type="ORF">LRLP16767_LR3C6_01545</name>
</gene>
<dbReference type="EMBL" id="LN887462">
    <property type="protein sequence ID" value="CUR39578.1"/>
    <property type="molecule type" value="Genomic_DNA"/>
</dbReference>
<evidence type="ECO:0000256" key="1">
    <source>
        <dbReference type="SAM" id="MobiDB-lite"/>
    </source>
</evidence>
<accession>A0A0U5F551</accession>
<dbReference type="AlphaFoldDB" id="A0A0U5F551"/>
<feature type="region of interest" description="Disordered" evidence="1">
    <location>
        <begin position="1"/>
        <end position="24"/>
    </location>
</feature>